<feature type="transmembrane region" description="Helical" evidence="1">
    <location>
        <begin position="124"/>
        <end position="144"/>
    </location>
</feature>
<protein>
    <recommendedName>
        <fullName evidence="4">YhhN-like protein</fullName>
    </recommendedName>
</protein>
<keyword evidence="1" id="KW-1133">Transmembrane helix</keyword>
<evidence type="ECO:0000256" key="1">
    <source>
        <dbReference type="SAM" id="Phobius"/>
    </source>
</evidence>
<organism evidence="2 3">
    <name type="scientific">Tenacibaculum jejuense</name>
    <dbReference type="NCBI Taxonomy" id="584609"/>
    <lineage>
        <taxon>Bacteria</taxon>
        <taxon>Pseudomonadati</taxon>
        <taxon>Bacteroidota</taxon>
        <taxon>Flavobacteriia</taxon>
        <taxon>Flavobacteriales</taxon>
        <taxon>Flavobacteriaceae</taxon>
        <taxon>Tenacibaculum</taxon>
    </lineage>
</organism>
<accession>A0A238U8L5</accession>
<gene>
    <name evidence="2" type="ORF">TJEJU_1822</name>
</gene>
<dbReference type="Proteomes" id="UP000215214">
    <property type="component" value="Chromosome TJEJU"/>
</dbReference>
<feature type="transmembrane region" description="Helical" evidence="1">
    <location>
        <begin position="18"/>
        <end position="36"/>
    </location>
</feature>
<dbReference type="KEGG" id="tje:TJEJU_1822"/>
<feature type="transmembrane region" description="Helical" evidence="1">
    <location>
        <begin position="150"/>
        <end position="168"/>
    </location>
</feature>
<feature type="transmembrane region" description="Helical" evidence="1">
    <location>
        <begin position="42"/>
        <end position="60"/>
    </location>
</feature>
<keyword evidence="1" id="KW-0472">Membrane</keyword>
<feature type="transmembrane region" description="Helical" evidence="1">
    <location>
        <begin position="69"/>
        <end position="87"/>
    </location>
</feature>
<dbReference type="AlphaFoldDB" id="A0A238U8L5"/>
<evidence type="ECO:0000313" key="2">
    <source>
        <dbReference type="EMBL" id="SNR15531.1"/>
    </source>
</evidence>
<evidence type="ECO:0008006" key="4">
    <source>
        <dbReference type="Google" id="ProtNLM"/>
    </source>
</evidence>
<proteinExistence type="predicted"/>
<name>A0A238U8L5_9FLAO</name>
<reference evidence="2 3" key="1">
    <citation type="submission" date="2017-07" db="EMBL/GenBank/DDBJ databases">
        <authorList>
            <person name="Sun Z.S."/>
            <person name="Albrecht U."/>
            <person name="Echele G."/>
            <person name="Lee C.C."/>
        </authorList>
    </citation>
    <scope>NUCLEOTIDE SEQUENCE [LARGE SCALE GENOMIC DNA]</scope>
    <source>
        <strain evidence="3">type strain: KCTC 22618</strain>
    </source>
</reference>
<evidence type="ECO:0000313" key="3">
    <source>
        <dbReference type="Proteomes" id="UP000215214"/>
    </source>
</evidence>
<keyword evidence="1" id="KW-0812">Transmembrane</keyword>
<sequence length="178" mass="20953">MVVFLACFLKIKNVDKRILAFFFSIIIADTTIVNLRNFAFGLYFHSLSFLILCFLSYSFFKKKVRKEIINYFLIFLILFLIIFFFTIKDKGDAYISIFIYGISICLATSLLFTNYLKMMIPANYMLFLAVATRILSDSILTVVLFNNYDIYYAVLAYSIYFVSNYLFYRGFLLKQPNN</sequence>
<feature type="transmembrane region" description="Helical" evidence="1">
    <location>
        <begin position="93"/>
        <end position="112"/>
    </location>
</feature>
<dbReference type="EMBL" id="LT899436">
    <property type="protein sequence ID" value="SNR15531.1"/>
    <property type="molecule type" value="Genomic_DNA"/>
</dbReference>
<keyword evidence="3" id="KW-1185">Reference proteome</keyword>